<evidence type="ECO:0000313" key="3">
    <source>
        <dbReference type="Proteomes" id="UP001595909"/>
    </source>
</evidence>
<feature type="transmembrane region" description="Helical" evidence="1">
    <location>
        <begin position="76"/>
        <end position="103"/>
    </location>
</feature>
<feature type="transmembrane region" description="Helical" evidence="1">
    <location>
        <begin position="47"/>
        <end position="69"/>
    </location>
</feature>
<protein>
    <submittedName>
        <fullName evidence="2">Uncharacterized protein</fullName>
    </submittedName>
</protein>
<dbReference type="EMBL" id="JBHSIM010000009">
    <property type="protein sequence ID" value="MFC4831747.1"/>
    <property type="molecule type" value="Genomic_DNA"/>
</dbReference>
<proteinExistence type="predicted"/>
<feature type="transmembrane region" description="Helical" evidence="1">
    <location>
        <begin position="20"/>
        <end position="41"/>
    </location>
</feature>
<keyword evidence="1" id="KW-0472">Membrane</keyword>
<evidence type="ECO:0000256" key="1">
    <source>
        <dbReference type="SAM" id="Phobius"/>
    </source>
</evidence>
<comment type="caution">
    <text evidence="2">The sequence shown here is derived from an EMBL/GenBank/DDBJ whole genome shotgun (WGS) entry which is preliminary data.</text>
</comment>
<keyword evidence="1" id="KW-1133">Transmembrane helix</keyword>
<name>A0ABV9RHW3_9PSEU</name>
<dbReference type="RefSeq" id="WP_274191397.1">
    <property type="nucleotide sequence ID" value="NZ_BAABHN010000009.1"/>
</dbReference>
<reference evidence="3" key="1">
    <citation type="journal article" date="2019" name="Int. J. Syst. Evol. Microbiol.">
        <title>The Global Catalogue of Microorganisms (GCM) 10K type strain sequencing project: providing services to taxonomists for standard genome sequencing and annotation.</title>
        <authorList>
            <consortium name="The Broad Institute Genomics Platform"/>
            <consortium name="The Broad Institute Genome Sequencing Center for Infectious Disease"/>
            <person name="Wu L."/>
            <person name="Ma J."/>
        </authorList>
    </citation>
    <scope>NUCLEOTIDE SEQUENCE [LARGE SCALE GENOMIC DNA]</scope>
    <source>
        <strain evidence="3">CCUG 50347</strain>
    </source>
</reference>
<sequence length="136" mass="13945">MSHAAHPARPASGSSRSVMVWRLLSALALLAMGGIHLYLVLTSTGGVLGMLFVLNAIGGLVLAIGITVLQGRLLQVATVLGLLFMAGTLAALVIALTVGLFGIESSLDYALAPTTLVVESAGTIVLLITTVLVLRR</sequence>
<keyword evidence="1" id="KW-0812">Transmembrane</keyword>
<dbReference type="Proteomes" id="UP001595909">
    <property type="component" value="Unassembled WGS sequence"/>
</dbReference>
<accession>A0ABV9RHW3</accession>
<evidence type="ECO:0000313" key="2">
    <source>
        <dbReference type="EMBL" id="MFC4831747.1"/>
    </source>
</evidence>
<organism evidence="2 3">
    <name type="scientific">Actinomycetospora chibensis</name>
    <dbReference type="NCBI Taxonomy" id="663606"/>
    <lineage>
        <taxon>Bacteria</taxon>
        <taxon>Bacillati</taxon>
        <taxon>Actinomycetota</taxon>
        <taxon>Actinomycetes</taxon>
        <taxon>Pseudonocardiales</taxon>
        <taxon>Pseudonocardiaceae</taxon>
        <taxon>Actinomycetospora</taxon>
    </lineage>
</organism>
<keyword evidence="3" id="KW-1185">Reference proteome</keyword>
<feature type="transmembrane region" description="Helical" evidence="1">
    <location>
        <begin position="109"/>
        <end position="134"/>
    </location>
</feature>
<gene>
    <name evidence="2" type="ORF">ACFPEL_04930</name>
</gene>